<dbReference type="KEGG" id="palo:E6C60_4169"/>
<feature type="compositionally biased region" description="Low complexity" evidence="1">
    <location>
        <begin position="85"/>
        <end position="96"/>
    </location>
</feature>
<keyword evidence="3" id="KW-1185">Reference proteome</keyword>
<dbReference type="RefSeq" id="WP_138227511.1">
    <property type="nucleotide sequence ID" value="NZ_CP040396.1"/>
</dbReference>
<accession>A0A4V1G4J1</accession>
<evidence type="ECO:0000313" key="2">
    <source>
        <dbReference type="EMBL" id="QCT04874.1"/>
    </source>
</evidence>
<gene>
    <name evidence="2" type="ORF">E6C60_4169</name>
</gene>
<name>A0A4V1G4J1_9BACL</name>
<evidence type="ECO:0000313" key="3">
    <source>
        <dbReference type="Proteomes" id="UP000300879"/>
    </source>
</evidence>
<protein>
    <submittedName>
        <fullName evidence="2">Uncharacterized protein</fullName>
    </submittedName>
</protein>
<dbReference type="Proteomes" id="UP000300879">
    <property type="component" value="Chromosome"/>
</dbReference>
<dbReference type="OrthoDB" id="2662662at2"/>
<proteinExistence type="predicted"/>
<sequence>MRMLRWLIKISVAAVLISSLTILTTGWIVSTYLQAVLTSFNIELEGQPLGFGGIVSSMFGSGSDKDHQEQGGSGAEAEAPADSVPDAPATDGEPAEPGGGPGADVPAGSGSEAGDHDEAPEGSLPVMGSVEKEPGTLEDQEIVMSPDDLGEKKSSLTPDEKEEIFTLLMTKLPQSEMQRISAAMENGLTASELEEIEKGISAYLSPEEFKRLMDILK</sequence>
<dbReference type="EMBL" id="CP040396">
    <property type="protein sequence ID" value="QCT04874.1"/>
    <property type="molecule type" value="Genomic_DNA"/>
</dbReference>
<reference evidence="2 3" key="1">
    <citation type="submission" date="2019-05" db="EMBL/GenBank/DDBJ databases">
        <authorList>
            <person name="Chen C."/>
        </authorList>
    </citation>
    <scope>NUCLEOTIDE SEQUENCE [LARGE SCALE GENOMIC DNA]</scope>
    <source>
        <strain evidence="2 3">HB172198</strain>
    </source>
</reference>
<feature type="region of interest" description="Disordered" evidence="1">
    <location>
        <begin position="60"/>
        <end position="158"/>
    </location>
</feature>
<evidence type="ECO:0000256" key="1">
    <source>
        <dbReference type="SAM" id="MobiDB-lite"/>
    </source>
</evidence>
<dbReference type="AlphaFoldDB" id="A0A4V1G4J1"/>
<organism evidence="2 3">
    <name type="scientific">Paenibacillus algicola</name>
    <dbReference type="NCBI Taxonomy" id="2565926"/>
    <lineage>
        <taxon>Bacteria</taxon>
        <taxon>Bacillati</taxon>
        <taxon>Bacillota</taxon>
        <taxon>Bacilli</taxon>
        <taxon>Bacillales</taxon>
        <taxon>Paenibacillaceae</taxon>
        <taxon>Paenibacillus</taxon>
    </lineage>
</organism>